<gene>
    <name evidence="1" type="ORF">T190115A13A_40253</name>
</gene>
<dbReference type="EMBL" id="CAXJRC010000041">
    <property type="protein sequence ID" value="CAL2107731.1"/>
    <property type="molecule type" value="Genomic_DNA"/>
</dbReference>
<dbReference type="Proteomes" id="UP001497602">
    <property type="component" value="Unassembled WGS sequence"/>
</dbReference>
<proteinExistence type="predicted"/>
<name>A0ABM9PPU7_9FLAO</name>
<reference evidence="1 2" key="1">
    <citation type="submission" date="2024-05" db="EMBL/GenBank/DDBJ databases">
        <authorList>
            <person name="Duchaud E."/>
        </authorList>
    </citation>
    <scope>NUCLEOTIDE SEQUENCE [LARGE SCALE GENOMIC DNA]</scope>
    <source>
        <strain evidence="1">Ena-SAMPLE-TAB-13-05-2024-13:56:06:370-140305</strain>
    </source>
</reference>
<evidence type="ECO:0000313" key="2">
    <source>
        <dbReference type="Proteomes" id="UP001497602"/>
    </source>
</evidence>
<keyword evidence="2" id="KW-1185">Reference proteome</keyword>
<evidence type="ECO:0000313" key="1">
    <source>
        <dbReference type="EMBL" id="CAL2107731.1"/>
    </source>
</evidence>
<organism evidence="1 2">
    <name type="scientific">Tenacibaculum vairaonense</name>
    <dbReference type="NCBI Taxonomy" id="3137860"/>
    <lineage>
        <taxon>Bacteria</taxon>
        <taxon>Pseudomonadati</taxon>
        <taxon>Bacteroidota</taxon>
        <taxon>Flavobacteriia</taxon>
        <taxon>Flavobacteriales</taxon>
        <taxon>Flavobacteriaceae</taxon>
        <taxon>Tenacibaculum</taxon>
    </lineage>
</organism>
<protein>
    <submittedName>
        <fullName evidence="1">Uncharacterized protein</fullName>
    </submittedName>
</protein>
<dbReference type="RefSeq" id="WP_348739323.1">
    <property type="nucleotide sequence ID" value="NZ_CAXJRC010000041.1"/>
</dbReference>
<sequence length="73" mass="7806">MTKNILKVNGVTTLKNTDLKKVKGGTGPSEPAFPYTCWDNAGTFQSSFDISGGEVTCVRNSISTIPVISPKTR</sequence>
<accession>A0ABM9PPU7</accession>
<comment type="caution">
    <text evidence="1">The sequence shown here is derived from an EMBL/GenBank/DDBJ whole genome shotgun (WGS) entry which is preliminary data.</text>
</comment>